<organism evidence="1 2">
    <name type="scientific">Rhizoctonia solani</name>
    <dbReference type="NCBI Taxonomy" id="456999"/>
    <lineage>
        <taxon>Eukaryota</taxon>
        <taxon>Fungi</taxon>
        <taxon>Dikarya</taxon>
        <taxon>Basidiomycota</taxon>
        <taxon>Agaricomycotina</taxon>
        <taxon>Agaricomycetes</taxon>
        <taxon>Cantharellales</taxon>
        <taxon>Ceratobasidiaceae</taxon>
        <taxon>Rhizoctonia</taxon>
    </lineage>
</organism>
<dbReference type="SUPFAM" id="SSF52047">
    <property type="entry name" value="RNI-like"/>
    <property type="match status" value="1"/>
</dbReference>
<dbReference type="Gene3D" id="3.80.10.10">
    <property type="entry name" value="Ribonuclease Inhibitor"/>
    <property type="match status" value="2"/>
</dbReference>
<evidence type="ECO:0000313" key="1">
    <source>
        <dbReference type="EMBL" id="KAF8674717.1"/>
    </source>
</evidence>
<dbReference type="SUPFAM" id="SSF81383">
    <property type="entry name" value="F-box domain"/>
    <property type="match status" value="1"/>
</dbReference>
<dbReference type="Gene3D" id="1.20.1280.50">
    <property type="match status" value="1"/>
</dbReference>
<dbReference type="SUPFAM" id="SSF52058">
    <property type="entry name" value="L domain-like"/>
    <property type="match status" value="1"/>
</dbReference>
<accession>A0A8H7H4V6</accession>
<protein>
    <submittedName>
        <fullName evidence="1">F-box-like</fullName>
    </submittedName>
</protein>
<name>A0A8H7H4V6_9AGAM</name>
<sequence>MPPNTEPPEMKFIPKIDNRNLTERRTHNKKQPINNLPEELLARIFLVTTQSSIRLRGAYQFTLFPDIAIQVCSQWMKVALANHALWTHIHIVEHFDDDNVALWVSRAGPDALFDIEIDMLEPYCGVAFFDITDWQEQVSHIGRIFKFFSSVKAGPQRWRSLSLSVLQPEPMYKFIQLLNKHPAPNLSHLYLCSEPDRSDDEFHKERCLTDAHYCKGYSPSEHAVPNLRHAEFTYVSWRYIFDRPKPLLSGLVKLKLSAGTVIPELVLPNIQILLLANPNLRWLRINAEFAYDYEFDRLPDEKCPKPVLLSSLKFLSLEGGDNISLVSDILSIITAPSLDGLMLGSHGVSNDDEFVSKIFNYLATGQPPMTENSAIASINKSAFLLLRKLDITGLSVNGQIVMDLLASLPLLTHLAIGCHAAESYLDSSPHTLPSLKSISLSCWGDHQHYQKIEDFLRQRAQNGTPVAVVNVPRNPEPEPGFEEKFPGTVLRTRDDGAIFSCLSLNNYLMVIVHNPQLTVYAVTPVSTMAGLATYQTASGQAQHHEPSAPMSSLAQPGRDILNINNLPPELLSYIFVFGEQAERFTRTNQATEHVRFPDVASQVCRHWRIVAINNPALWTYVVMKRPGEREVAMRYVSRTGLTDILDIEIEMRTEFWHQAEISPIDWIAQRAHTYDLLETLKTMGATPDRWRTLSVWVRQPEPLFEVISFLHSHATPVLQCLSLRWSSKSMQSHEESRAINGMETSLRSLVLSGTSAPCLRHVESTSVPWPFILERPSPLFTGLISLSLTAATRLTSIANLTALLRGNPRLESLHLSSEPDELKTAYSSFLDRFSHTECVPLISLRSLSIQSAYSRGDWILDILKAIRAPNLEAFTLATELYADYASGTTDYELRLLNYLSGSDLDGDASEPITSTETTSIYALLHELDVSRVSCQSGGRTMITLLSSFPSISSLSIASHQMDCLGRSPWLLPRLKVLRLSGLLCSDLGNVLRRRNSAGYPIPFVELQNYQYWDQEDRDIWLSTLPDGVAVTEYPELEDISDNDGSEAGDWEDEANDPYEYQLGTESEWMEGAGTDSNDSDSIHEYPVEYEQEEYEPSDGYSETAGYSEDFYFPACWVDDNTFLDDIYGLDNPGGPYEGYHEDFDPFTTDVYFDGLYGYDGLGEYDGGEFSEDSGGWDDYGDGDGYDYDYDSYDYGQDDYIDSLGDIYEDAYDVDF</sequence>
<comment type="caution">
    <text evidence="1">The sequence shown here is derived from an EMBL/GenBank/DDBJ whole genome shotgun (WGS) entry which is preliminary data.</text>
</comment>
<proteinExistence type="predicted"/>
<dbReference type="InterPro" id="IPR036047">
    <property type="entry name" value="F-box-like_dom_sf"/>
</dbReference>
<gene>
    <name evidence="1" type="ORF">RHS04_07091</name>
</gene>
<dbReference type="PANTHER" id="PTHR38926:SF5">
    <property type="entry name" value="F-BOX AND LEUCINE-RICH REPEAT PROTEIN 6"/>
    <property type="match status" value="1"/>
</dbReference>
<dbReference type="AlphaFoldDB" id="A0A8H7H4V6"/>
<dbReference type="InterPro" id="IPR032675">
    <property type="entry name" value="LRR_dom_sf"/>
</dbReference>
<dbReference type="EMBL" id="JACYCC010000130">
    <property type="protein sequence ID" value="KAF8674717.1"/>
    <property type="molecule type" value="Genomic_DNA"/>
</dbReference>
<dbReference type="PANTHER" id="PTHR38926">
    <property type="entry name" value="F-BOX DOMAIN CONTAINING PROTEIN, EXPRESSED"/>
    <property type="match status" value="1"/>
</dbReference>
<dbReference type="Proteomes" id="UP000650582">
    <property type="component" value="Unassembled WGS sequence"/>
</dbReference>
<reference evidence="1" key="1">
    <citation type="submission" date="2020-09" db="EMBL/GenBank/DDBJ databases">
        <title>Comparative genome analyses of four rice-infecting Rhizoctonia solani isolates reveal extensive enrichment of homogalacturonan modification genes.</title>
        <authorList>
            <person name="Lee D.-Y."/>
            <person name="Jeon J."/>
            <person name="Kim K.-T."/>
            <person name="Cheong K."/>
            <person name="Song H."/>
            <person name="Choi G."/>
            <person name="Ko J."/>
            <person name="Opiyo S.O."/>
            <person name="Zuo S."/>
            <person name="Madhav S."/>
            <person name="Lee Y.-H."/>
            <person name="Wang G.-L."/>
        </authorList>
    </citation>
    <scope>NUCLEOTIDE SEQUENCE</scope>
    <source>
        <strain evidence="1">AG1-IA YN-7</strain>
    </source>
</reference>
<evidence type="ECO:0000313" key="2">
    <source>
        <dbReference type="Proteomes" id="UP000650582"/>
    </source>
</evidence>